<proteinExistence type="predicted"/>
<sequence>MKKTALVLALLMMFSIPNIMGQGKLEKAEKSISKKERRESRGSRSQSTTADYDDYQNGFIEETFAALFVDVVLFGSYYAMIETPIEREYSASMASITKYPYLDGNKGNYAYQQGDDTQGFRTTLSSRFVAENSKLYGNHLNLNMRFLQRVGVEIDYLQLWEENTNFGSNSLALYTALAKYHRVRTQRFDAWWGLGATYVDGAINEWGFTYGIGIEWFFAKPFSLESNFNQTFINDETVNKFNGLVNYHMGRYKLSGGMEHLKIGNTDFTMFSAGLGIAF</sequence>
<evidence type="ECO:0000313" key="4">
    <source>
        <dbReference type="Proteomes" id="UP000184432"/>
    </source>
</evidence>
<name>A0A1M6IB36_9FLAO</name>
<dbReference type="SUPFAM" id="SSF56925">
    <property type="entry name" value="OMPA-like"/>
    <property type="match status" value="1"/>
</dbReference>
<feature type="signal peptide" evidence="2">
    <location>
        <begin position="1"/>
        <end position="21"/>
    </location>
</feature>
<organism evidence="3 4">
    <name type="scientific">Aquimarina spongiae</name>
    <dbReference type="NCBI Taxonomy" id="570521"/>
    <lineage>
        <taxon>Bacteria</taxon>
        <taxon>Pseudomonadati</taxon>
        <taxon>Bacteroidota</taxon>
        <taxon>Flavobacteriia</taxon>
        <taxon>Flavobacteriales</taxon>
        <taxon>Flavobacteriaceae</taxon>
        <taxon>Aquimarina</taxon>
    </lineage>
</organism>
<dbReference type="EMBL" id="FQYP01000007">
    <property type="protein sequence ID" value="SHJ31616.1"/>
    <property type="molecule type" value="Genomic_DNA"/>
</dbReference>
<dbReference type="AlphaFoldDB" id="A0A1M6IB36"/>
<protein>
    <recommendedName>
        <fullName evidence="5">Outer membrane protein beta-barrel domain-containing protein</fullName>
    </recommendedName>
</protein>
<dbReference type="Proteomes" id="UP000184432">
    <property type="component" value="Unassembled WGS sequence"/>
</dbReference>
<dbReference type="OrthoDB" id="1323375at2"/>
<keyword evidence="2" id="KW-0732">Signal</keyword>
<accession>A0A1M6IB36</accession>
<evidence type="ECO:0000313" key="3">
    <source>
        <dbReference type="EMBL" id="SHJ31616.1"/>
    </source>
</evidence>
<dbReference type="STRING" id="570521.SAMN04488508_107230"/>
<keyword evidence="4" id="KW-1185">Reference proteome</keyword>
<evidence type="ECO:0000256" key="1">
    <source>
        <dbReference type="SAM" id="MobiDB-lite"/>
    </source>
</evidence>
<gene>
    <name evidence="3" type="ORF">SAMN04488508_107230</name>
</gene>
<evidence type="ECO:0000256" key="2">
    <source>
        <dbReference type="SAM" id="SignalP"/>
    </source>
</evidence>
<evidence type="ECO:0008006" key="5">
    <source>
        <dbReference type="Google" id="ProtNLM"/>
    </source>
</evidence>
<feature type="region of interest" description="Disordered" evidence="1">
    <location>
        <begin position="27"/>
        <end position="49"/>
    </location>
</feature>
<reference evidence="4" key="1">
    <citation type="submission" date="2016-11" db="EMBL/GenBank/DDBJ databases">
        <authorList>
            <person name="Varghese N."/>
            <person name="Submissions S."/>
        </authorList>
    </citation>
    <scope>NUCLEOTIDE SEQUENCE [LARGE SCALE GENOMIC DNA]</scope>
    <source>
        <strain evidence="4">DSM 22623</strain>
    </source>
</reference>
<feature type="chain" id="PRO_5013268804" description="Outer membrane protein beta-barrel domain-containing protein" evidence="2">
    <location>
        <begin position="22"/>
        <end position="279"/>
    </location>
</feature>
<dbReference type="InterPro" id="IPR011250">
    <property type="entry name" value="OMP/PagP_B-barrel"/>
</dbReference>
<feature type="compositionally biased region" description="Basic and acidic residues" evidence="1">
    <location>
        <begin position="27"/>
        <end position="42"/>
    </location>
</feature>
<dbReference type="RefSeq" id="WP_073318276.1">
    <property type="nucleotide sequence ID" value="NZ_FQYP01000007.1"/>
</dbReference>